<dbReference type="RefSeq" id="WP_200325880.1">
    <property type="nucleotide sequence ID" value="NZ_JAENJH010000014.1"/>
</dbReference>
<sequence length="344" mass="36798">MDRRTFLTRTGLFAVTTMAGGQFLMSCAPGSSQSESADGLQELVFVTPFQHILTYSDVYVAIQEGYFEAEGLRVEPVGGTGTASSASQILAGQGTFGKAAAVVTCPMIADQGADIITVAVGDQVSQYSVASSPDNPLTHPNQWQGKTIGVISKGGATELLLDAMSVAVGLDPGKVSKVVTGSDVSSLEFLERGEVDGFITFIGSETALRKMGKELHYLNTDEFAKMPGDSYFVKRSDLDEQGDAIAGFLRASRKGFEFVADPENEDKVISAMAAYNKTEVSDTELAKMKIEGFAKLSTPKSGDFLDIDMAAWESAIELMRKSGIIEDTERPLSDFVTTSVLERL</sequence>
<accession>A0A934R1N0</accession>
<comment type="function">
    <text evidence="1">Responsible for the formation of the pyrimidine heterocycle in the thiamine biosynthesis pathway. Catalyzes the formation of hydroxymethylpyrimidine phosphate (HMP-P) from histidine and pyridoxal phosphate (PLP). The protein uses PLP and the active site histidine to form HMP-P, generating an inactive enzyme. The enzyme can only undergo a single turnover, which suggests it is a suicide enzyme.</text>
</comment>
<protein>
    <recommendedName>
        <fullName evidence="10">Thiamine pyrimidine synthase</fullName>
    </recommendedName>
</protein>
<comment type="similarity">
    <text evidence="3">Belongs to the NMT1/THI5 family.</text>
</comment>
<keyword evidence="8" id="KW-0784">Thiamine biosynthesis</keyword>
<dbReference type="Proteomes" id="UP000635245">
    <property type="component" value="Unassembled WGS sequence"/>
</dbReference>
<evidence type="ECO:0000256" key="9">
    <source>
        <dbReference type="ARBA" id="ARBA00023004"/>
    </source>
</evidence>
<comment type="caution">
    <text evidence="13">The sequence shown here is derived from an EMBL/GenBank/DDBJ whole genome shotgun (WGS) entry which is preliminary data.</text>
</comment>
<keyword evidence="5" id="KW-0808">Transferase</keyword>
<feature type="domain" description="SsuA/THI5-like" evidence="12">
    <location>
        <begin position="58"/>
        <end position="263"/>
    </location>
</feature>
<evidence type="ECO:0000259" key="12">
    <source>
        <dbReference type="Pfam" id="PF09084"/>
    </source>
</evidence>
<comment type="subunit">
    <text evidence="4">Homodimer.</text>
</comment>
<keyword evidence="14" id="KW-1185">Reference proteome</keyword>
<keyword evidence="7" id="KW-0663">Pyridoxal phosphate</keyword>
<evidence type="ECO:0000313" key="13">
    <source>
        <dbReference type="EMBL" id="MBK1789188.1"/>
    </source>
</evidence>
<evidence type="ECO:0000256" key="7">
    <source>
        <dbReference type="ARBA" id="ARBA00022898"/>
    </source>
</evidence>
<evidence type="ECO:0000256" key="3">
    <source>
        <dbReference type="ARBA" id="ARBA00009406"/>
    </source>
</evidence>
<evidence type="ECO:0000313" key="14">
    <source>
        <dbReference type="Proteomes" id="UP000635245"/>
    </source>
</evidence>
<evidence type="ECO:0000256" key="4">
    <source>
        <dbReference type="ARBA" id="ARBA00011738"/>
    </source>
</evidence>
<dbReference type="AlphaFoldDB" id="A0A934R1N0"/>
<organism evidence="13 14">
    <name type="scientific">Prauserella cavernicola</name>
    <dbReference type="NCBI Taxonomy" id="2800127"/>
    <lineage>
        <taxon>Bacteria</taxon>
        <taxon>Bacillati</taxon>
        <taxon>Actinomycetota</taxon>
        <taxon>Actinomycetes</taxon>
        <taxon>Pseudonocardiales</taxon>
        <taxon>Pseudonocardiaceae</taxon>
        <taxon>Prauserella</taxon>
    </lineage>
</organism>
<comment type="catalytic activity">
    <reaction evidence="11">
        <text>N(6)-(pyridoxal phosphate)-L-lysyl-[4-amino-5-hydroxymethyl-2-methylpyrimidine phosphate synthase] + L-histidyl-[4-amino-5-hydroxymethyl-2-methylpyrimidine phosphate synthase] + 2 Fe(3+) + 4 H2O = L-lysyl-[4-amino-5-hydroxymethyl-2-methylpyrimidine phosphate synthase] + (2S)-2-amino-5-hydroxy-4-oxopentanoyl-[4-amino-5-hydroxymethyl-2-methylpyrimidine phosphate synthase] + 4-amino-2-methyl-5-(phosphooxymethyl)pyrimidine + 3-oxopropanoate + 2 Fe(2+) + 2 H(+)</text>
        <dbReference type="Rhea" id="RHEA:65756"/>
        <dbReference type="Rhea" id="RHEA-COMP:16892"/>
        <dbReference type="Rhea" id="RHEA-COMP:16893"/>
        <dbReference type="Rhea" id="RHEA-COMP:16894"/>
        <dbReference type="Rhea" id="RHEA-COMP:16895"/>
        <dbReference type="ChEBI" id="CHEBI:15377"/>
        <dbReference type="ChEBI" id="CHEBI:15378"/>
        <dbReference type="ChEBI" id="CHEBI:29033"/>
        <dbReference type="ChEBI" id="CHEBI:29034"/>
        <dbReference type="ChEBI" id="CHEBI:29969"/>
        <dbReference type="ChEBI" id="CHEBI:29979"/>
        <dbReference type="ChEBI" id="CHEBI:33190"/>
        <dbReference type="ChEBI" id="CHEBI:58354"/>
        <dbReference type="ChEBI" id="CHEBI:143915"/>
        <dbReference type="ChEBI" id="CHEBI:157692"/>
    </reaction>
    <physiologicalReaction direction="left-to-right" evidence="11">
        <dbReference type="Rhea" id="RHEA:65757"/>
    </physiologicalReaction>
</comment>
<dbReference type="PANTHER" id="PTHR31528">
    <property type="entry name" value="4-AMINO-5-HYDROXYMETHYL-2-METHYLPYRIMIDINE PHOSPHATE SYNTHASE THI11-RELATED"/>
    <property type="match status" value="1"/>
</dbReference>
<dbReference type="PROSITE" id="PS51257">
    <property type="entry name" value="PROKAR_LIPOPROTEIN"/>
    <property type="match status" value="1"/>
</dbReference>
<dbReference type="InterPro" id="IPR027939">
    <property type="entry name" value="NMT1/THI5"/>
</dbReference>
<gene>
    <name evidence="13" type="ORF">JHE00_33060</name>
</gene>
<reference evidence="13" key="1">
    <citation type="submission" date="2020-12" db="EMBL/GenBank/DDBJ databases">
        <title>Prauserella sp. ASG 168, a novel actinomycete isolated from cave rock.</title>
        <authorList>
            <person name="Suriyachadkun C."/>
        </authorList>
    </citation>
    <scope>NUCLEOTIDE SEQUENCE</scope>
    <source>
        <strain evidence="13">ASG 168</strain>
    </source>
</reference>
<dbReference type="InterPro" id="IPR015168">
    <property type="entry name" value="SsuA/THI5"/>
</dbReference>
<dbReference type="Pfam" id="PF09084">
    <property type="entry name" value="NMT1"/>
    <property type="match status" value="1"/>
</dbReference>
<dbReference type="PANTHER" id="PTHR31528:SF1">
    <property type="entry name" value="4-AMINO-5-HYDROXYMETHYL-2-METHYLPYRIMIDINE PHOSPHATE SYNTHASE THI11-RELATED"/>
    <property type="match status" value="1"/>
</dbReference>
<dbReference type="GO" id="GO:0009228">
    <property type="term" value="P:thiamine biosynthetic process"/>
    <property type="evidence" value="ECO:0007669"/>
    <property type="project" value="UniProtKB-KW"/>
</dbReference>
<evidence type="ECO:0000256" key="5">
    <source>
        <dbReference type="ARBA" id="ARBA00022679"/>
    </source>
</evidence>
<dbReference type="GO" id="GO:0046872">
    <property type="term" value="F:metal ion binding"/>
    <property type="evidence" value="ECO:0007669"/>
    <property type="project" value="UniProtKB-KW"/>
</dbReference>
<evidence type="ECO:0000256" key="6">
    <source>
        <dbReference type="ARBA" id="ARBA00022723"/>
    </source>
</evidence>
<comment type="pathway">
    <text evidence="2">Cofactor biosynthesis; thiamine diphosphate biosynthesis.</text>
</comment>
<evidence type="ECO:0000256" key="10">
    <source>
        <dbReference type="ARBA" id="ARBA00033171"/>
    </source>
</evidence>
<evidence type="ECO:0000256" key="11">
    <source>
        <dbReference type="ARBA" id="ARBA00048179"/>
    </source>
</evidence>
<evidence type="ECO:0000256" key="8">
    <source>
        <dbReference type="ARBA" id="ARBA00022977"/>
    </source>
</evidence>
<dbReference type="Gene3D" id="3.40.190.10">
    <property type="entry name" value="Periplasmic binding protein-like II"/>
    <property type="match status" value="2"/>
</dbReference>
<name>A0A934R1N0_9PSEU</name>
<dbReference type="GO" id="GO:0016740">
    <property type="term" value="F:transferase activity"/>
    <property type="evidence" value="ECO:0007669"/>
    <property type="project" value="UniProtKB-KW"/>
</dbReference>
<dbReference type="SUPFAM" id="SSF53850">
    <property type="entry name" value="Periplasmic binding protein-like II"/>
    <property type="match status" value="1"/>
</dbReference>
<evidence type="ECO:0000256" key="2">
    <source>
        <dbReference type="ARBA" id="ARBA00004948"/>
    </source>
</evidence>
<evidence type="ECO:0000256" key="1">
    <source>
        <dbReference type="ARBA" id="ARBA00003469"/>
    </source>
</evidence>
<proteinExistence type="inferred from homology"/>
<dbReference type="EMBL" id="JAENJH010000014">
    <property type="protein sequence ID" value="MBK1789188.1"/>
    <property type="molecule type" value="Genomic_DNA"/>
</dbReference>
<keyword evidence="9" id="KW-0408">Iron</keyword>
<keyword evidence="6" id="KW-0479">Metal-binding</keyword>